<organism evidence="1 2">
    <name type="scientific">Saccharospirillum mangrovi</name>
    <dbReference type="NCBI Taxonomy" id="2161747"/>
    <lineage>
        <taxon>Bacteria</taxon>
        <taxon>Pseudomonadati</taxon>
        <taxon>Pseudomonadota</taxon>
        <taxon>Gammaproteobacteria</taxon>
        <taxon>Oceanospirillales</taxon>
        <taxon>Saccharospirillaceae</taxon>
        <taxon>Saccharospirillum</taxon>
    </lineage>
</organism>
<accession>A0ABV8A318</accession>
<proteinExistence type="predicted"/>
<protein>
    <submittedName>
        <fullName evidence="1">Type II toxin-antitoxin system RelE/ParE family toxin</fullName>
    </submittedName>
</protein>
<gene>
    <name evidence="1" type="ORF">ACFOOG_14125</name>
</gene>
<dbReference type="InterPro" id="IPR009241">
    <property type="entry name" value="HigB-like"/>
</dbReference>
<reference evidence="2" key="1">
    <citation type="journal article" date="2019" name="Int. J. Syst. Evol. Microbiol.">
        <title>The Global Catalogue of Microorganisms (GCM) 10K type strain sequencing project: providing services to taxonomists for standard genome sequencing and annotation.</title>
        <authorList>
            <consortium name="The Broad Institute Genomics Platform"/>
            <consortium name="The Broad Institute Genome Sequencing Center for Infectious Disease"/>
            <person name="Wu L."/>
            <person name="Ma J."/>
        </authorList>
    </citation>
    <scope>NUCLEOTIDE SEQUENCE [LARGE SCALE GENOMIC DNA]</scope>
    <source>
        <strain evidence="2">IBRC 10765</strain>
    </source>
</reference>
<dbReference type="Pfam" id="PF05973">
    <property type="entry name" value="Gp49"/>
    <property type="match status" value="1"/>
</dbReference>
<name>A0ABV8A318_9GAMM</name>
<dbReference type="Proteomes" id="UP001595617">
    <property type="component" value="Unassembled WGS sequence"/>
</dbReference>
<evidence type="ECO:0000313" key="2">
    <source>
        <dbReference type="Proteomes" id="UP001595617"/>
    </source>
</evidence>
<dbReference type="EMBL" id="JBHRYR010000004">
    <property type="protein sequence ID" value="MFC3853978.1"/>
    <property type="molecule type" value="Genomic_DNA"/>
</dbReference>
<evidence type="ECO:0000313" key="1">
    <source>
        <dbReference type="EMBL" id="MFC3853978.1"/>
    </source>
</evidence>
<keyword evidence="2" id="KW-1185">Reference proteome</keyword>
<sequence>MNIKDKPLVWLHGIIKSPPFSDSARLEAGYCLRLLQRGEKLSMPHSRPMPTIGAQCHELRITDKDKIWRIIYRIDTDAIIIAEVFQKKTTTTPKSIIDVCKSRLRSYDNAVQ</sequence>
<dbReference type="RefSeq" id="WP_380697798.1">
    <property type="nucleotide sequence ID" value="NZ_JBHRYR010000004.1"/>
</dbReference>
<comment type="caution">
    <text evidence="1">The sequence shown here is derived from an EMBL/GenBank/DDBJ whole genome shotgun (WGS) entry which is preliminary data.</text>
</comment>